<evidence type="ECO:0000256" key="3">
    <source>
        <dbReference type="ARBA" id="ARBA00022490"/>
    </source>
</evidence>
<evidence type="ECO:0000256" key="7">
    <source>
        <dbReference type="ARBA" id="ARBA00022840"/>
    </source>
</evidence>
<name>A0A0G4FS73_VITBC</name>
<evidence type="ECO:0000256" key="9">
    <source>
        <dbReference type="ARBA" id="ARBA00023212"/>
    </source>
</evidence>
<evidence type="ECO:0000256" key="5">
    <source>
        <dbReference type="ARBA" id="ARBA00022701"/>
    </source>
</evidence>
<evidence type="ECO:0008006" key="14">
    <source>
        <dbReference type="Google" id="ProtNLM"/>
    </source>
</evidence>
<keyword evidence="7" id="KW-0067">ATP-binding</keyword>
<dbReference type="InterPro" id="IPR004344">
    <property type="entry name" value="TTL/TTLL_fam"/>
</dbReference>
<evidence type="ECO:0000313" key="13">
    <source>
        <dbReference type="Proteomes" id="UP000041254"/>
    </source>
</evidence>
<organism evidence="12 13">
    <name type="scientific">Vitrella brassicaformis (strain CCMP3155)</name>
    <dbReference type="NCBI Taxonomy" id="1169540"/>
    <lineage>
        <taxon>Eukaryota</taxon>
        <taxon>Sar</taxon>
        <taxon>Alveolata</taxon>
        <taxon>Colpodellida</taxon>
        <taxon>Vitrellaceae</taxon>
        <taxon>Vitrella</taxon>
    </lineage>
</organism>
<dbReference type="SUPFAM" id="SSF56059">
    <property type="entry name" value="Glutathione synthetase ATP-binding domain-like"/>
    <property type="match status" value="1"/>
</dbReference>
<dbReference type="GO" id="GO:0015631">
    <property type="term" value="F:tubulin binding"/>
    <property type="evidence" value="ECO:0007669"/>
    <property type="project" value="TreeGrafter"/>
</dbReference>
<keyword evidence="5" id="KW-0493">Microtubule</keyword>
<evidence type="ECO:0000256" key="8">
    <source>
        <dbReference type="ARBA" id="ARBA00023069"/>
    </source>
</evidence>
<evidence type="ECO:0000256" key="2">
    <source>
        <dbReference type="ARBA" id="ARBA00006118"/>
    </source>
</evidence>
<keyword evidence="8" id="KW-0969">Cilium</keyword>
<dbReference type="OMA" id="DWNFYWS"/>
<evidence type="ECO:0000256" key="6">
    <source>
        <dbReference type="ARBA" id="ARBA00022741"/>
    </source>
</evidence>
<dbReference type="GO" id="GO:0070740">
    <property type="term" value="F:tubulin-glutamic acid ligase activity"/>
    <property type="evidence" value="ECO:0007669"/>
    <property type="project" value="TreeGrafter"/>
</dbReference>
<dbReference type="GO" id="GO:0005874">
    <property type="term" value="C:microtubule"/>
    <property type="evidence" value="ECO:0007669"/>
    <property type="project" value="UniProtKB-KW"/>
</dbReference>
<keyword evidence="6" id="KW-0547">Nucleotide-binding</keyword>
<evidence type="ECO:0000313" key="12">
    <source>
        <dbReference type="EMBL" id="CEM17539.1"/>
    </source>
</evidence>
<dbReference type="GO" id="GO:0000226">
    <property type="term" value="P:microtubule cytoskeleton organization"/>
    <property type="evidence" value="ECO:0007669"/>
    <property type="project" value="TreeGrafter"/>
</dbReference>
<dbReference type="GO" id="GO:0005524">
    <property type="term" value="F:ATP binding"/>
    <property type="evidence" value="ECO:0007669"/>
    <property type="project" value="UniProtKB-KW"/>
</dbReference>
<dbReference type="FunFam" id="3.30.470.20:FF:000033">
    <property type="entry name" value="Probable tubulin polyglutamylase TTLL1"/>
    <property type="match status" value="1"/>
</dbReference>
<keyword evidence="3" id="KW-0963">Cytoplasm</keyword>
<dbReference type="AlphaFoldDB" id="A0A0G4FS73"/>
<comment type="subcellular location">
    <subcellularLocation>
        <location evidence="1">Cytoplasm</location>
        <location evidence="1">Cytoskeleton</location>
        <location evidence="1">Cilium basal body</location>
    </subcellularLocation>
</comment>
<reference evidence="12 13" key="1">
    <citation type="submission" date="2014-11" db="EMBL/GenBank/DDBJ databases">
        <authorList>
            <person name="Zhu J."/>
            <person name="Qi W."/>
            <person name="Song R."/>
        </authorList>
    </citation>
    <scope>NUCLEOTIDE SEQUENCE [LARGE SCALE GENOMIC DNA]</scope>
</reference>
<evidence type="ECO:0000256" key="1">
    <source>
        <dbReference type="ARBA" id="ARBA00004120"/>
    </source>
</evidence>
<feature type="region of interest" description="Disordered" evidence="11">
    <location>
        <begin position="417"/>
        <end position="447"/>
    </location>
</feature>
<dbReference type="Gene3D" id="3.30.470.20">
    <property type="entry name" value="ATP-grasp fold, B domain"/>
    <property type="match status" value="1"/>
</dbReference>
<dbReference type="STRING" id="1169540.A0A0G4FS73"/>
<evidence type="ECO:0000256" key="4">
    <source>
        <dbReference type="ARBA" id="ARBA00022598"/>
    </source>
</evidence>
<comment type="similarity">
    <text evidence="2">Belongs to the tubulin polyglutamylase family.</text>
</comment>
<dbReference type="PANTHER" id="PTHR12241">
    <property type="entry name" value="TUBULIN POLYGLUTAMYLASE"/>
    <property type="match status" value="1"/>
</dbReference>
<dbReference type="EMBL" id="CDMY01000490">
    <property type="protein sequence ID" value="CEM17539.1"/>
    <property type="molecule type" value="Genomic_DNA"/>
</dbReference>
<dbReference type="PANTHER" id="PTHR12241:SF31">
    <property type="entry name" value="POLYGLUTAMYLASE COMPLEX SUBUNIT TTLL1"/>
    <property type="match status" value="1"/>
</dbReference>
<sequence>MRQIYVRRCDDADLMTAIRWRSDFDKHVLTVNCDKRGWQRTHSDDEWNVYWANVFSVKALFNPETTTQRLRDDQFVNHFPNHYELTRKDLMVKNIRRYRKDCDKESHIQYYNATANGSALPTAPLAPLHDFVPTTYLLPTDYSLFVEEFRKNPQTTWIMKPANKAQGRGIFLVSKLTQLRKWAAGGGGAAGASGTGTPKDKNPFQALQLREPYVISRYIERPLLIGGKKFDLRLFVLVTNFRPITAYLYEDGFCRFCHENYTSDITELDNLFVHLTNVAVQRRAEDYNEVHGNKWSIANLRLWLECTRGKERADRLFDEMKEIVIVSLKAVKPLMINDKHSFECYGYDILIDETLKPWLVEVNASPSLSTTTDEDRMVKLRLINDILDVVVPPNLAEVGSRVGTSWNDARQVGGFKKILDESPPTGGSFNRKPSEGALQPSRSRLQW</sequence>
<dbReference type="Proteomes" id="UP000041254">
    <property type="component" value="Unassembled WGS sequence"/>
</dbReference>
<dbReference type="VEuPathDB" id="CryptoDB:Vbra_16061"/>
<dbReference type="PhylomeDB" id="A0A0G4FS73"/>
<accession>A0A0G4FS73</accession>
<dbReference type="Pfam" id="PF03133">
    <property type="entry name" value="TTL"/>
    <property type="match status" value="1"/>
</dbReference>
<keyword evidence="10" id="KW-0966">Cell projection</keyword>
<keyword evidence="9" id="KW-0206">Cytoskeleton</keyword>
<dbReference type="OrthoDB" id="202825at2759"/>
<gene>
    <name evidence="12" type="ORF">Vbra_16061</name>
</gene>
<dbReference type="InterPro" id="IPR013815">
    <property type="entry name" value="ATP_grasp_subdomain_1"/>
</dbReference>
<protein>
    <recommendedName>
        <fullName evidence="14">Tubulin--tyrosine ligase-like protein 9</fullName>
    </recommendedName>
</protein>
<dbReference type="GO" id="GO:0036064">
    <property type="term" value="C:ciliary basal body"/>
    <property type="evidence" value="ECO:0007669"/>
    <property type="project" value="TreeGrafter"/>
</dbReference>
<evidence type="ECO:0000256" key="10">
    <source>
        <dbReference type="ARBA" id="ARBA00023273"/>
    </source>
</evidence>
<evidence type="ECO:0000256" key="11">
    <source>
        <dbReference type="SAM" id="MobiDB-lite"/>
    </source>
</evidence>
<dbReference type="InParanoid" id="A0A0G4FS73"/>
<keyword evidence="4" id="KW-0436">Ligase</keyword>
<proteinExistence type="inferred from homology"/>
<keyword evidence="13" id="KW-1185">Reference proteome</keyword>
<dbReference type="Gene3D" id="3.30.1490.20">
    <property type="entry name" value="ATP-grasp fold, A domain"/>
    <property type="match status" value="1"/>
</dbReference>
<dbReference type="PROSITE" id="PS51221">
    <property type="entry name" value="TTL"/>
    <property type="match status" value="1"/>
</dbReference>